<feature type="domain" description="DUF4296" evidence="1">
    <location>
        <begin position="24"/>
        <end position="108"/>
    </location>
</feature>
<reference evidence="3" key="1">
    <citation type="journal article" date="2019" name="Int. J. Syst. Evol. Microbiol.">
        <title>The Global Catalogue of Microorganisms (GCM) 10K type strain sequencing project: providing services to taxonomists for standard genome sequencing and annotation.</title>
        <authorList>
            <consortium name="The Broad Institute Genomics Platform"/>
            <consortium name="The Broad Institute Genome Sequencing Center for Infectious Disease"/>
            <person name="Wu L."/>
            <person name="Ma J."/>
        </authorList>
    </citation>
    <scope>NUCLEOTIDE SEQUENCE [LARGE SCALE GENOMIC DNA]</scope>
    <source>
        <strain evidence="3">CGMCC 4.7393</strain>
    </source>
</reference>
<name>A0ABW2DT56_9BACT</name>
<dbReference type="RefSeq" id="WP_161486720.1">
    <property type="nucleotide sequence ID" value="NZ_JBHSYQ010000016.1"/>
</dbReference>
<sequence length="131" mass="14925">MRKHLCLLFMPVVLLACGPKDDKPADVVSEDAMTSLMLDIHLTEAIVNRTYHHVDTSRMVYQKAHKDLLKKHGLTDSSFKYSYDYYVQHPDIMDKIYERILDSLSLKEAKMTGKDTVAQPKPVAPGFTQGQ</sequence>
<dbReference type="InterPro" id="IPR025381">
    <property type="entry name" value="DUF4296"/>
</dbReference>
<evidence type="ECO:0000313" key="3">
    <source>
        <dbReference type="Proteomes" id="UP001596405"/>
    </source>
</evidence>
<accession>A0ABW2DT56</accession>
<dbReference type="Pfam" id="PF14129">
    <property type="entry name" value="DUF4296"/>
    <property type="match status" value="1"/>
</dbReference>
<gene>
    <name evidence="2" type="ORF">ACFQHR_19305</name>
</gene>
<evidence type="ECO:0000259" key="1">
    <source>
        <dbReference type="Pfam" id="PF14129"/>
    </source>
</evidence>
<dbReference type="Proteomes" id="UP001596405">
    <property type="component" value="Unassembled WGS sequence"/>
</dbReference>
<dbReference type="EMBL" id="JBHSYQ010000016">
    <property type="protein sequence ID" value="MFC6999792.1"/>
    <property type="molecule type" value="Genomic_DNA"/>
</dbReference>
<dbReference type="PROSITE" id="PS51257">
    <property type="entry name" value="PROKAR_LIPOPROTEIN"/>
    <property type="match status" value="1"/>
</dbReference>
<comment type="caution">
    <text evidence="2">The sequence shown here is derived from an EMBL/GenBank/DDBJ whole genome shotgun (WGS) entry which is preliminary data.</text>
</comment>
<protein>
    <submittedName>
        <fullName evidence="2">DUF4296 domain-containing protein</fullName>
    </submittedName>
</protein>
<proteinExistence type="predicted"/>
<keyword evidence="3" id="KW-1185">Reference proteome</keyword>
<organism evidence="2 3">
    <name type="scientific">Rufibacter roseus</name>
    <dbReference type="NCBI Taxonomy" id="1567108"/>
    <lineage>
        <taxon>Bacteria</taxon>
        <taxon>Pseudomonadati</taxon>
        <taxon>Bacteroidota</taxon>
        <taxon>Cytophagia</taxon>
        <taxon>Cytophagales</taxon>
        <taxon>Hymenobacteraceae</taxon>
        <taxon>Rufibacter</taxon>
    </lineage>
</organism>
<evidence type="ECO:0000313" key="2">
    <source>
        <dbReference type="EMBL" id="MFC6999792.1"/>
    </source>
</evidence>